<dbReference type="Gene3D" id="1.10.287.130">
    <property type="match status" value="1"/>
</dbReference>
<dbReference type="GO" id="GO:0000155">
    <property type="term" value="F:phosphorelay sensor kinase activity"/>
    <property type="evidence" value="ECO:0007669"/>
    <property type="project" value="InterPro"/>
</dbReference>
<evidence type="ECO:0000256" key="6">
    <source>
        <dbReference type="ARBA" id="ARBA00022777"/>
    </source>
</evidence>
<dbReference type="InterPro" id="IPR003661">
    <property type="entry name" value="HisK_dim/P_dom"/>
</dbReference>
<evidence type="ECO:0000256" key="8">
    <source>
        <dbReference type="SAM" id="Coils"/>
    </source>
</evidence>
<dbReference type="Gene3D" id="6.10.340.10">
    <property type="match status" value="1"/>
</dbReference>
<dbReference type="EC" id="2.7.13.3" evidence="3"/>
<dbReference type="InterPro" id="IPR003660">
    <property type="entry name" value="HAMP_dom"/>
</dbReference>
<dbReference type="PRINTS" id="PR00344">
    <property type="entry name" value="BCTRLSENSOR"/>
</dbReference>
<evidence type="ECO:0000313" key="13">
    <source>
        <dbReference type="EMBL" id="WMS88325.1"/>
    </source>
</evidence>
<keyword evidence="8" id="KW-0175">Coiled coil</keyword>
<evidence type="ECO:0000256" key="4">
    <source>
        <dbReference type="ARBA" id="ARBA00022553"/>
    </source>
</evidence>
<dbReference type="InterPro" id="IPR036890">
    <property type="entry name" value="HATPase_C_sf"/>
</dbReference>
<comment type="subcellular location">
    <subcellularLocation>
        <location evidence="2">Membrane</location>
    </subcellularLocation>
</comment>
<keyword evidence="9" id="KW-1133">Transmembrane helix</keyword>
<dbReference type="Gene3D" id="3.40.50.2300">
    <property type="match status" value="1"/>
</dbReference>
<keyword evidence="9" id="KW-0472">Membrane</keyword>
<dbReference type="SUPFAM" id="SSF158472">
    <property type="entry name" value="HAMP domain-like"/>
    <property type="match status" value="1"/>
</dbReference>
<dbReference type="CDD" id="cd17546">
    <property type="entry name" value="REC_hyHK_CKI1_RcsC-like"/>
    <property type="match status" value="1"/>
</dbReference>
<dbReference type="PROSITE" id="PS50110">
    <property type="entry name" value="RESPONSE_REGULATORY"/>
    <property type="match status" value="1"/>
</dbReference>
<feature type="coiled-coil region" evidence="8">
    <location>
        <begin position="222"/>
        <end position="253"/>
    </location>
</feature>
<dbReference type="Pfam" id="PF00072">
    <property type="entry name" value="Response_reg"/>
    <property type="match status" value="1"/>
</dbReference>
<dbReference type="Gene3D" id="3.30.565.10">
    <property type="entry name" value="Histidine kinase-like ATPase, C-terminal domain"/>
    <property type="match status" value="1"/>
</dbReference>
<gene>
    <name evidence="13" type="ORF">Q9312_05250</name>
</gene>
<dbReference type="SMART" id="SM00304">
    <property type="entry name" value="HAMP"/>
    <property type="match status" value="1"/>
</dbReference>
<dbReference type="SMART" id="SM00387">
    <property type="entry name" value="HATPase_c"/>
    <property type="match status" value="1"/>
</dbReference>
<dbReference type="RefSeq" id="WP_309203536.1">
    <property type="nucleotide sequence ID" value="NZ_CP133548.1"/>
</dbReference>
<dbReference type="SUPFAM" id="SSF47384">
    <property type="entry name" value="Homodimeric domain of signal transducing histidine kinase"/>
    <property type="match status" value="1"/>
</dbReference>
<keyword evidence="5" id="KW-0808">Transferase</keyword>
<feature type="transmembrane region" description="Helical" evidence="9">
    <location>
        <begin position="6"/>
        <end position="30"/>
    </location>
</feature>
<dbReference type="SMART" id="SM00388">
    <property type="entry name" value="HisKA"/>
    <property type="match status" value="1"/>
</dbReference>
<evidence type="ECO:0000259" key="11">
    <source>
        <dbReference type="PROSITE" id="PS50110"/>
    </source>
</evidence>
<sequence>MNKWSIFTRTMVLGLGPAVFMFLALTGFFIHEKFDTLQSQLNRKGELLVQQLGPASEYAVFIKNPTLLEEIVTPILEESDVVFVEFYDKDNELLLSRKNLSLLDEQENLDISTFSSQIELQDVPLESSEFSLSLTNVEEQQKDKVIGRIHLGLTSKQLESDQLEAILGGVFLGLLSLAFATLLALFISRSILKPVKSLSETVKLFKSGILSARVTEYSGGELGVLESNINDMAKTLEQAKRRELEHAMALEQARTDAVEASKAKSQFLAQMSYEMREPMNAAMGSLQLLESGVKSTKHRRYVENSLVASTRLIELVDNILDYARLENDDLELAPHYFDPARMLHRCAAPFIALATEKNIDTHVHAQPIFNEVLLFADEYQFQKIITHLLTDSFKHTENGTVEVKMSGKRTESGDKIFLILEIIDSGSGYSAQQLGKLFHSFGVAHDINQPFKANAGLGLAIAKRLTDQMKGTIEVSSAPNQGTKFKLEFVFRIKNQESNAAVSEPITSSAPSISGRVLVIENNPIDQLVTKDMLNSIGATVDTAINGKVALEKIRQYEYQLIIADANINDMAILELIQRIRAFERAKNRHIPVLIFTADVQITHWHEFLKAGADDFIVKPIDMNTLWDKASKLINQSASSDKKSK</sequence>
<dbReference type="GO" id="GO:0009927">
    <property type="term" value="F:histidine phosphotransfer kinase activity"/>
    <property type="evidence" value="ECO:0007669"/>
    <property type="project" value="TreeGrafter"/>
</dbReference>
<dbReference type="CDD" id="cd00082">
    <property type="entry name" value="HisKA"/>
    <property type="match status" value="1"/>
</dbReference>
<dbReference type="Pfam" id="PF00512">
    <property type="entry name" value="HisKA"/>
    <property type="match status" value="1"/>
</dbReference>
<keyword evidence="6" id="KW-0418">Kinase</keyword>
<feature type="transmembrane region" description="Helical" evidence="9">
    <location>
        <begin position="165"/>
        <end position="187"/>
    </location>
</feature>
<dbReference type="PANTHER" id="PTHR43047:SF72">
    <property type="entry name" value="OSMOSENSING HISTIDINE PROTEIN KINASE SLN1"/>
    <property type="match status" value="1"/>
</dbReference>
<organism evidence="13 14">
    <name type="scientific">Pleionea litopenaei</name>
    <dbReference type="NCBI Taxonomy" id="3070815"/>
    <lineage>
        <taxon>Bacteria</taxon>
        <taxon>Pseudomonadati</taxon>
        <taxon>Pseudomonadota</taxon>
        <taxon>Gammaproteobacteria</taxon>
        <taxon>Oceanospirillales</taxon>
        <taxon>Pleioneaceae</taxon>
        <taxon>Pleionea</taxon>
    </lineage>
</organism>
<dbReference type="Proteomes" id="UP001239782">
    <property type="component" value="Chromosome"/>
</dbReference>
<dbReference type="CDD" id="cd06225">
    <property type="entry name" value="HAMP"/>
    <property type="match status" value="1"/>
</dbReference>
<evidence type="ECO:0000256" key="5">
    <source>
        <dbReference type="ARBA" id="ARBA00022679"/>
    </source>
</evidence>
<dbReference type="Pfam" id="PF00672">
    <property type="entry name" value="HAMP"/>
    <property type="match status" value="1"/>
</dbReference>
<protein>
    <recommendedName>
        <fullName evidence="3">histidine kinase</fullName>
        <ecNumber evidence="3">2.7.13.3</ecNumber>
    </recommendedName>
</protein>
<keyword evidence="9" id="KW-0812">Transmembrane</keyword>
<evidence type="ECO:0000313" key="14">
    <source>
        <dbReference type="Proteomes" id="UP001239782"/>
    </source>
</evidence>
<comment type="catalytic activity">
    <reaction evidence="1">
        <text>ATP + protein L-histidine = ADP + protein N-phospho-L-histidine.</text>
        <dbReference type="EC" id="2.7.13.3"/>
    </reaction>
</comment>
<evidence type="ECO:0000256" key="1">
    <source>
        <dbReference type="ARBA" id="ARBA00000085"/>
    </source>
</evidence>
<evidence type="ECO:0000256" key="7">
    <source>
        <dbReference type="PROSITE-ProRule" id="PRU00169"/>
    </source>
</evidence>
<dbReference type="EMBL" id="CP133548">
    <property type="protein sequence ID" value="WMS88325.1"/>
    <property type="molecule type" value="Genomic_DNA"/>
</dbReference>
<dbReference type="AlphaFoldDB" id="A0AA51RVL6"/>
<evidence type="ECO:0000259" key="10">
    <source>
        <dbReference type="PROSITE" id="PS50109"/>
    </source>
</evidence>
<dbReference type="InterPro" id="IPR019247">
    <property type="entry name" value="Histidine_kinase_BarA_N"/>
</dbReference>
<dbReference type="InterPro" id="IPR005467">
    <property type="entry name" value="His_kinase_dom"/>
</dbReference>
<feature type="modified residue" description="4-aspartylphosphate" evidence="7">
    <location>
        <position position="565"/>
    </location>
</feature>
<reference evidence="13 14" key="1">
    <citation type="submission" date="2023-08" db="EMBL/GenBank/DDBJ databases">
        <title>Pleionea litopenaei sp. nov., isolated from stomach of juvenile Litopenaeus vannamei.</title>
        <authorList>
            <person name="Rho A.M."/>
            <person name="Hwang C.Y."/>
        </authorList>
    </citation>
    <scope>NUCLEOTIDE SEQUENCE [LARGE SCALE GENOMIC DNA]</scope>
    <source>
        <strain evidence="13 14">HL-JVS1</strain>
    </source>
</reference>
<dbReference type="SUPFAM" id="SSF55874">
    <property type="entry name" value="ATPase domain of HSP90 chaperone/DNA topoisomerase II/histidine kinase"/>
    <property type="match status" value="1"/>
</dbReference>
<dbReference type="InterPro" id="IPR011006">
    <property type="entry name" value="CheY-like_superfamily"/>
</dbReference>
<evidence type="ECO:0000256" key="9">
    <source>
        <dbReference type="SAM" id="Phobius"/>
    </source>
</evidence>
<feature type="domain" description="Response regulatory" evidence="11">
    <location>
        <begin position="516"/>
        <end position="634"/>
    </location>
</feature>
<dbReference type="PROSITE" id="PS50109">
    <property type="entry name" value="HIS_KIN"/>
    <property type="match status" value="1"/>
</dbReference>
<feature type="domain" description="Histidine kinase" evidence="10">
    <location>
        <begin position="270"/>
        <end position="493"/>
    </location>
</feature>
<keyword evidence="14" id="KW-1185">Reference proteome</keyword>
<feature type="domain" description="HAMP" evidence="12">
    <location>
        <begin position="189"/>
        <end position="241"/>
    </location>
</feature>
<dbReference type="PROSITE" id="PS50885">
    <property type="entry name" value="HAMP"/>
    <property type="match status" value="1"/>
</dbReference>
<accession>A0AA51RVL6</accession>
<dbReference type="SMART" id="SM00448">
    <property type="entry name" value="REC"/>
    <property type="match status" value="1"/>
</dbReference>
<name>A0AA51RVL6_9GAMM</name>
<dbReference type="KEGG" id="plei:Q9312_05250"/>
<proteinExistence type="predicted"/>
<dbReference type="SUPFAM" id="SSF52172">
    <property type="entry name" value="CheY-like"/>
    <property type="match status" value="1"/>
</dbReference>
<evidence type="ECO:0000256" key="2">
    <source>
        <dbReference type="ARBA" id="ARBA00004370"/>
    </source>
</evidence>
<dbReference type="PANTHER" id="PTHR43047">
    <property type="entry name" value="TWO-COMPONENT HISTIDINE PROTEIN KINASE"/>
    <property type="match status" value="1"/>
</dbReference>
<dbReference type="InterPro" id="IPR036097">
    <property type="entry name" value="HisK_dim/P_sf"/>
</dbReference>
<dbReference type="InterPro" id="IPR001789">
    <property type="entry name" value="Sig_transdc_resp-reg_receiver"/>
</dbReference>
<dbReference type="Pfam" id="PF02518">
    <property type="entry name" value="HATPase_c"/>
    <property type="match status" value="1"/>
</dbReference>
<dbReference type="Pfam" id="PF09984">
    <property type="entry name" value="sCache_4"/>
    <property type="match status" value="1"/>
</dbReference>
<evidence type="ECO:0000256" key="3">
    <source>
        <dbReference type="ARBA" id="ARBA00012438"/>
    </source>
</evidence>
<dbReference type="InterPro" id="IPR004358">
    <property type="entry name" value="Sig_transdc_His_kin-like_C"/>
</dbReference>
<evidence type="ECO:0000259" key="12">
    <source>
        <dbReference type="PROSITE" id="PS50885"/>
    </source>
</evidence>
<keyword evidence="4 7" id="KW-0597">Phosphoprotein</keyword>
<dbReference type="InterPro" id="IPR003594">
    <property type="entry name" value="HATPase_dom"/>
</dbReference>
<dbReference type="GO" id="GO:0005886">
    <property type="term" value="C:plasma membrane"/>
    <property type="evidence" value="ECO:0007669"/>
    <property type="project" value="TreeGrafter"/>
</dbReference>